<feature type="domain" description="DUF11" evidence="2">
    <location>
        <begin position="540"/>
        <end position="668"/>
    </location>
</feature>
<dbReference type="RefSeq" id="WP_211532360.1">
    <property type="nucleotide sequence ID" value="NZ_CP058560.1"/>
</dbReference>
<organism evidence="3 4">
    <name type="scientific">Methanobacterium alkalithermotolerans</name>
    <dbReference type="NCBI Taxonomy" id="2731220"/>
    <lineage>
        <taxon>Archaea</taxon>
        <taxon>Methanobacteriati</taxon>
        <taxon>Methanobacteriota</taxon>
        <taxon>Methanomada group</taxon>
        <taxon>Methanobacteria</taxon>
        <taxon>Methanobacteriales</taxon>
        <taxon>Methanobacteriaceae</taxon>
        <taxon>Methanobacterium</taxon>
    </lineage>
</organism>
<feature type="domain" description="DUF11" evidence="2">
    <location>
        <begin position="159"/>
        <end position="294"/>
    </location>
</feature>
<keyword evidence="4" id="KW-1185">Reference proteome</keyword>
<dbReference type="Gene3D" id="2.60.40.3080">
    <property type="match status" value="3"/>
</dbReference>
<feature type="domain" description="DUF11" evidence="2">
    <location>
        <begin position="918"/>
        <end position="1033"/>
    </location>
</feature>
<dbReference type="OrthoDB" id="71559at2157"/>
<feature type="region of interest" description="Disordered" evidence="1">
    <location>
        <begin position="642"/>
        <end position="662"/>
    </location>
</feature>
<feature type="domain" description="DUF11" evidence="2">
    <location>
        <begin position="1039"/>
        <end position="1154"/>
    </location>
</feature>
<dbReference type="InterPro" id="IPR051172">
    <property type="entry name" value="Chlamydia_OmcB"/>
</dbReference>
<feature type="compositionally biased region" description="Polar residues" evidence="1">
    <location>
        <begin position="642"/>
        <end position="653"/>
    </location>
</feature>
<feature type="domain" description="DUF11" evidence="2">
    <location>
        <begin position="1160"/>
        <end position="1275"/>
    </location>
</feature>
<dbReference type="InterPro" id="IPR001434">
    <property type="entry name" value="OmcB-like_DUF11"/>
</dbReference>
<protein>
    <submittedName>
        <fullName evidence="3">DUF11 domain-containing protein</fullName>
    </submittedName>
</protein>
<accession>A0A8T8K8G1</accession>
<dbReference type="InterPro" id="IPR013783">
    <property type="entry name" value="Ig-like_fold"/>
</dbReference>
<gene>
    <name evidence="3" type="ORF">HYG87_06340</name>
</gene>
<dbReference type="Proteomes" id="UP000681041">
    <property type="component" value="Chromosome"/>
</dbReference>
<feature type="domain" description="DUF11" evidence="2">
    <location>
        <begin position="422"/>
        <end position="533"/>
    </location>
</feature>
<evidence type="ECO:0000313" key="3">
    <source>
        <dbReference type="EMBL" id="QUH23403.1"/>
    </source>
</evidence>
<feature type="domain" description="DUF11" evidence="2">
    <location>
        <begin position="31"/>
        <end position="151"/>
    </location>
</feature>
<evidence type="ECO:0000313" key="4">
    <source>
        <dbReference type="Proteomes" id="UP000681041"/>
    </source>
</evidence>
<dbReference type="Pfam" id="PF01345">
    <property type="entry name" value="DUF11"/>
    <property type="match status" value="11"/>
</dbReference>
<evidence type="ECO:0000256" key="1">
    <source>
        <dbReference type="SAM" id="MobiDB-lite"/>
    </source>
</evidence>
<feature type="domain" description="DUF11" evidence="2">
    <location>
        <begin position="675"/>
        <end position="792"/>
    </location>
</feature>
<dbReference type="NCBIfam" id="TIGR01451">
    <property type="entry name" value="B_ant_repeat"/>
    <property type="match status" value="11"/>
</dbReference>
<evidence type="ECO:0000259" key="2">
    <source>
        <dbReference type="Pfam" id="PF01345"/>
    </source>
</evidence>
<dbReference type="EMBL" id="CP058560">
    <property type="protein sequence ID" value="QUH23403.1"/>
    <property type="molecule type" value="Genomic_DNA"/>
</dbReference>
<dbReference type="PANTHER" id="PTHR34819">
    <property type="entry name" value="LARGE CYSTEINE-RICH PERIPLASMIC PROTEIN OMCB"/>
    <property type="match status" value="1"/>
</dbReference>
<dbReference type="KEGG" id="meme:HYG87_06340"/>
<feature type="domain" description="DUF11" evidence="2">
    <location>
        <begin position="303"/>
        <end position="403"/>
    </location>
</feature>
<feature type="domain" description="DUF11" evidence="2">
    <location>
        <begin position="1282"/>
        <end position="1396"/>
    </location>
</feature>
<reference evidence="3" key="1">
    <citation type="submission" date="2020-07" db="EMBL/GenBank/DDBJ databases">
        <title>Methanobacterium. sp. MethCan genome.</title>
        <authorList>
            <person name="Postec A."/>
            <person name="Quemeneur M."/>
        </authorList>
    </citation>
    <scope>NUCLEOTIDE SEQUENCE</scope>
    <source>
        <strain evidence="3">MethCAN</strain>
    </source>
</reference>
<proteinExistence type="predicted"/>
<dbReference type="GeneID" id="64820367"/>
<dbReference type="InterPro" id="IPR047589">
    <property type="entry name" value="DUF11_rpt"/>
</dbReference>
<dbReference type="PANTHER" id="PTHR34819:SF3">
    <property type="entry name" value="CELL SURFACE PROTEIN"/>
    <property type="match status" value="1"/>
</dbReference>
<feature type="domain" description="DUF11" evidence="2">
    <location>
        <begin position="799"/>
        <end position="911"/>
    </location>
</feature>
<dbReference type="Gene3D" id="2.60.40.740">
    <property type="match status" value="1"/>
</dbReference>
<sequence length="1532" mass="162381">MKKDMHKRLAIITATLFLVLVLAGSVSAASDIGVEKMVNDTTPNVGDSVDFAITATNYGPDAASQVVIQDYMSKESNGFEYVSHTATQGTYDPSNGLWIIDNFANGATATLNIQALVMDSGNVTNIAAKLLPLPSPLGDDPNPANDVDSVTMEVPPAADVGVEKWVDNDRPNIGDILRFYIEVFNNGPDNAANITVVDLLPIDVGINPGENLFVYQDWIRLPDDFTSASLIFDDVTNTWTIFFANINPGDYGLVYLDILLNNTGDAGNFFTNTATKTASSPYDWNTTNDQSSVDFYIPRADWTLTKTVDDVTPNVGDLITWIVTYTNTGPDNATGIIINDVIPAGLNVQSLVLSTGTYDAMTGDWSIPFLTSGANATLTVVTEVTSAIAGTVTTNVATKTAQNEYGEGPDFAAQAIYVPVADVAITKTVNNTTPNYWDSVIWTVTVTNNGPDTAEDVVVLDVPSSGLVILDAVVSQGSLFGTTWFVGNLANGATATLNITTLINATGVLNNTVYVGAETYDNDTTNNQDTTSVNVPPAADIAVVKTADNYTPNYWDIVTFTIEVTNNGPDAAPGGPDALRIRDFLPAGMTFVDAWASVPLVWDLNVAGDVVRFRNFADDLLPGETVYLYVQARVTQSNTTMNNTASRIPNTNDVYDPDPSNDSSTITLTVPPAADVAVFKSVTGAKEVSRNYNDVLWFWIDIINYGPDTANNVVLTDFFPAGLEYVSHGVAQGTFDPLTGIWNVGTVPSGAYIIGDFYYRIVTSNTTIINFAEVIADEYDWNMTNNISNATINVPPAVDIEVNKTVDNPTPNYLDTVLWTVSVTNNGPDVANNIVIGDIPDAGLTITNLVVTKGVFGVNWVIDTLSVGETAYMYITTLITASNTTLNNTAYLISVDEYEWDETNDSSTASVDVAAAADLLVSKTASTTTPSIGQIVQFVITVVNAGPDNATNVVVNDLLPAGLTFFAGSTTKGTYNVVDGIWTIGDLNVLEAAQLIIFAVVEPAMGTNVTNTADISGDEYDPFLENNHSSVTLQLPVSDLSVTKTADNTSVNVGDTVIWTVTLTNNGPANATNIELTDVPPAGFAINSVTPSVGTFDGMTGVWSIPSLLVGQIATLVIDTTAQASAAGTNQTNTITVTALDQYDPSPASDSATVYVKAADVAVTKTVNNATPNYLQNVTWTVTATNNGPDTATGVQITDIPPAGLNVLSVTPSQGTFDAMTGVWNVGTLANGASATLTIITQVTMANTTITNTATKTAENEYDPNPANDSDSATITVPPSADIGVTKTVNMNNPLVCENFTWTVTVTNNGPNDATGVQVTDIPPALLNVVSVTPSQGTFVGGVWSVGTLLNGESATLTIVTNATAAASGQTITNTATKTAADQYDWNPANNSDSESVSVPANKTFTLNVRNNGSARIHGIYYVTVYRPCGAPAIFNKYEFYLNPGQSISYNVGTFAVGTRISTDQFIYNTATTARTVSVTNTWGSTGVPSYVQNYVVANVPGNQARAALARYRFTMNRNNIGVEVVRLPAIL</sequence>
<dbReference type="Gene3D" id="2.60.40.10">
    <property type="entry name" value="Immunoglobulins"/>
    <property type="match status" value="1"/>
</dbReference>
<name>A0A8T8K8G1_9EURY</name>